<dbReference type="AlphaFoldDB" id="A0A3S4L0V6"/>
<keyword evidence="3" id="KW-0449">Lipoprotein</keyword>
<accession>A0A3S4L0V6</accession>
<name>A0A3S4L0V6_9STRE</name>
<evidence type="ECO:0000313" key="4">
    <source>
        <dbReference type="Proteomes" id="UP000270025"/>
    </source>
</evidence>
<evidence type="ECO:0000256" key="2">
    <source>
        <dbReference type="SAM" id="SignalP"/>
    </source>
</evidence>
<feature type="compositionally biased region" description="Basic residues" evidence="1">
    <location>
        <begin position="44"/>
        <end position="54"/>
    </location>
</feature>
<protein>
    <submittedName>
        <fullName evidence="3">Putative lipoprotein</fullName>
    </submittedName>
</protein>
<evidence type="ECO:0000313" key="3">
    <source>
        <dbReference type="EMBL" id="VED67318.1"/>
    </source>
</evidence>
<reference evidence="3 4" key="1">
    <citation type="submission" date="2018-12" db="EMBL/GenBank/DDBJ databases">
        <authorList>
            <consortium name="Pathogen Informatics"/>
        </authorList>
    </citation>
    <scope>NUCLEOTIDE SEQUENCE [LARGE SCALE GENOMIC DNA]</scope>
    <source>
        <strain evidence="3 4">NCTC3166</strain>
    </source>
</reference>
<keyword evidence="2" id="KW-0732">Signal</keyword>
<evidence type="ECO:0000256" key="1">
    <source>
        <dbReference type="SAM" id="MobiDB-lite"/>
    </source>
</evidence>
<dbReference type="Proteomes" id="UP000270025">
    <property type="component" value="Chromosome"/>
</dbReference>
<keyword evidence="4" id="KW-1185">Reference proteome</keyword>
<sequence>MKNKFLLATVSVLSAVALVACSTPKKESRKPLSSESSSTEVVKKSKKSSSKKTSSKVESKSSDDNKGSVETKRVGSADYGYIDIPSKWIKFTDIDGGDSIQFTDGSAYNIVTMNGYTKEKANVGEGEVFNAELIANRIAYYWNDNKEVEKMWGAKTTVSGNEALQLNIILKSGQYLITWVFQKDDKVYLMSFEGDPETLAQFIPYIEETWSLDEKGSNA</sequence>
<feature type="chain" id="PRO_5038706162" evidence="2">
    <location>
        <begin position="20"/>
        <end position="219"/>
    </location>
</feature>
<dbReference type="PROSITE" id="PS51257">
    <property type="entry name" value="PROKAR_LIPOPROTEIN"/>
    <property type="match status" value="1"/>
</dbReference>
<feature type="signal peptide" evidence="2">
    <location>
        <begin position="1"/>
        <end position="19"/>
    </location>
</feature>
<organism evidence="3 4">
    <name type="scientific">Streptococcus viridans</name>
    <dbReference type="NCBI Taxonomy" id="78535"/>
    <lineage>
        <taxon>Bacteria</taxon>
        <taxon>Bacillati</taxon>
        <taxon>Bacillota</taxon>
        <taxon>Bacilli</taxon>
        <taxon>Lactobacillales</taxon>
        <taxon>Streptococcaceae</taxon>
        <taxon>Streptococcus</taxon>
    </lineage>
</organism>
<proteinExistence type="predicted"/>
<dbReference type="RefSeq" id="WP_126404304.1">
    <property type="nucleotide sequence ID" value="NZ_LR134266.1"/>
</dbReference>
<dbReference type="KEGG" id="svf:NCTC3166_01140"/>
<gene>
    <name evidence="3" type="ORF">NCTC3166_01140</name>
</gene>
<feature type="compositionally biased region" description="Basic and acidic residues" evidence="1">
    <location>
        <begin position="55"/>
        <end position="70"/>
    </location>
</feature>
<feature type="region of interest" description="Disordered" evidence="1">
    <location>
        <begin position="21"/>
        <end position="70"/>
    </location>
</feature>
<dbReference type="EMBL" id="LR134266">
    <property type="protein sequence ID" value="VED67318.1"/>
    <property type="molecule type" value="Genomic_DNA"/>
</dbReference>